<accession>A0A8X6U8F1</accession>
<comment type="subcellular location">
    <subcellularLocation>
        <location evidence="1">Membrane</location>
        <topology evidence="1">Single-pass type I membrane protein</topology>
    </subcellularLocation>
</comment>
<evidence type="ECO:0000256" key="3">
    <source>
        <dbReference type="ARBA" id="ARBA00022729"/>
    </source>
</evidence>
<dbReference type="GO" id="GO:0007165">
    <property type="term" value="P:signal transduction"/>
    <property type="evidence" value="ECO:0007669"/>
    <property type="project" value="TreeGrafter"/>
</dbReference>
<keyword evidence="11" id="KW-1185">Reference proteome</keyword>
<protein>
    <submittedName>
        <fullName evidence="10">Atrial natriuretic peptide receptor 1</fullName>
    </submittedName>
</protein>
<proteinExistence type="predicted"/>
<keyword evidence="6 10" id="KW-0675">Receptor</keyword>
<dbReference type="OrthoDB" id="302535at2759"/>
<dbReference type="PANTHER" id="PTHR44755:SF11">
    <property type="entry name" value="ATRIAL NATRIURETIC PEPTIDE RECEPTOR 3 ISOFORM X1"/>
    <property type="match status" value="1"/>
</dbReference>
<dbReference type="SUPFAM" id="SSF53822">
    <property type="entry name" value="Periplasmic binding protein-like I"/>
    <property type="match status" value="1"/>
</dbReference>
<keyword evidence="7" id="KW-0325">Glycoprotein</keyword>
<dbReference type="Proteomes" id="UP000887013">
    <property type="component" value="Unassembled WGS sequence"/>
</dbReference>
<evidence type="ECO:0000256" key="8">
    <source>
        <dbReference type="SAM" id="Phobius"/>
    </source>
</evidence>
<feature type="domain" description="Receptor ligand binding region" evidence="9">
    <location>
        <begin position="13"/>
        <end position="134"/>
    </location>
</feature>
<dbReference type="GO" id="GO:0017046">
    <property type="term" value="F:peptide hormone binding"/>
    <property type="evidence" value="ECO:0007669"/>
    <property type="project" value="TreeGrafter"/>
</dbReference>
<evidence type="ECO:0000256" key="6">
    <source>
        <dbReference type="ARBA" id="ARBA00023170"/>
    </source>
</evidence>
<evidence type="ECO:0000313" key="11">
    <source>
        <dbReference type="Proteomes" id="UP000887013"/>
    </source>
</evidence>
<dbReference type="InterPro" id="IPR052612">
    <property type="entry name" value="ANP_Clearance_Receptor"/>
</dbReference>
<gene>
    <name evidence="10" type="primary">NPR1</name>
    <name evidence="10" type="ORF">NPIL_261901</name>
</gene>
<feature type="non-terminal residue" evidence="10">
    <location>
        <position position="1"/>
    </location>
</feature>
<keyword evidence="5 8" id="KW-0472">Membrane</keyword>
<dbReference type="EMBL" id="BMAW01027692">
    <property type="protein sequence ID" value="GFU03370.1"/>
    <property type="molecule type" value="Genomic_DNA"/>
</dbReference>
<dbReference type="Gene3D" id="3.40.50.2300">
    <property type="match status" value="1"/>
</dbReference>
<evidence type="ECO:0000256" key="7">
    <source>
        <dbReference type="ARBA" id="ARBA00023180"/>
    </source>
</evidence>
<evidence type="ECO:0000313" key="10">
    <source>
        <dbReference type="EMBL" id="GFU03370.1"/>
    </source>
</evidence>
<name>A0A8X6U8F1_NEPPI</name>
<dbReference type="AlphaFoldDB" id="A0A8X6U8F1"/>
<dbReference type="InterPro" id="IPR001170">
    <property type="entry name" value="ANPR/GUC"/>
</dbReference>
<keyword evidence="2 8" id="KW-0812">Transmembrane</keyword>
<sequence length="235" mass="26526">TNESRRPWYREKDSMETNQKARKAYEALLTVTARIPVTAEYAEFSKGVKNLSQQYFGKPYGKEEVNTYVTAFHDAVILYSLAVNETLKEGLSLKNGTLVTQKMWNRTFEGITGNVSINEKGDRFVDYSLLDMDPETGVYEVVANYYGVSQQFVDIPGKHIHWAGNRGGPPSDVPVCGFDGSLCSDELFPQYVIVTSVLSSVVVVFIIMSFFIYRDFQLIKKITNRKTATVTKPII</sequence>
<reference evidence="10" key="1">
    <citation type="submission" date="2020-08" db="EMBL/GenBank/DDBJ databases">
        <title>Multicomponent nature underlies the extraordinary mechanical properties of spider dragline silk.</title>
        <authorList>
            <person name="Kono N."/>
            <person name="Nakamura H."/>
            <person name="Mori M."/>
            <person name="Yoshida Y."/>
            <person name="Ohtoshi R."/>
            <person name="Malay A.D."/>
            <person name="Moran D.A.P."/>
            <person name="Tomita M."/>
            <person name="Numata K."/>
            <person name="Arakawa K."/>
        </authorList>
    </citation>
    <scope>NUCLEOTIDE SEQUENCE</scope>
</reference>
<evidence type="ECO:0000256" key="2">
    <source>
        <dbReference type="ARBA" id="ARBA00022692"/>
    </source>
</evidence>
<dbReference type="PANTHER" id="PTHR44755">
    <property type="entry name" value="NATRIURETIC PEPTIDE RECEPTOR 3-RELATED"/>
    <property type="match status" value="1"/>
</dbReference>
<keyword evidence="3" id="KW-0732">Signal</keyword>
<organism evidence="10 11">
    <name type="scientific">Nephila pilipes</name>
    <name type="common">Giant wood spider</name>
    <name type="synonym">Nephila maculata</name>
    <dbReference type="NCBI Taxonomy" id="299642"/>
    <lineage>
        <taxon>Eukaryota</taxon>
        <taxon>Metazoa</taxon>
        <taxon>Ecdysozoa</taxon>
        <taxon>Arthropoda</taxon>
        <taxon>Chelicerata</taxon>
        <taxon>Arachnida</taxon>
        <taxon>Araneae</taxon>
        <taxon>Araneomorphae</taxon>
        <taxon>Entelegynae</taxon>
        <taxon>Araneoidea</taxon>
        <taxon>Nephilidae</taxon>
        <taxon>Nephila</taxon>
    </lineage>
</organism>
<feature type="transmembrane region" description="Helical" evidence="8">
    <location>
        <begin position="191"/>
        <end position="213"/>
    </location>
</feature>
<evidence type="ECO:0000256" key="5">
    <source>
        <dbReference type="ARBA" id="ARBA00023136"/>
    </source>
</evidence>
<comment type="caution">
    <text evidence="10">The sequence shown here is derived from an EMBL/GenBank/DDBJ whole genome shotgun (WGS) entry which is preliminary data.</text>
</comment>
<dbReference type="InterPro" id="IPR001828">
    <property type="entry name" value="ANF_lig-bd_rcpt"/>
</dbReference>
<dbReference type="GO" id="GO:0016020">
    <property type="term" value="C:membrane"/>
    <property type="evidence" value="ECO:0007669"/>
    <property type="project" value="UniProtKB-SubCell"/>
</dbReference>
<dbReference type="GO" id="GO:0038023">
    <property type="term" value="F:signaling receptor activity"/>
    <property type="evidence" value="ECO:0007669"/>
    <property type="project" value="TreeGrafter"/>
</dbReference>
<evidence type="ECO:0000256" key="1">
    <source>
        <dbReference type="ARBA" id="ARBA00004479"/>
    </source>
</evidence>
<dbReference type="PRINTS" id="PR00255">
    <property type="entry name" value="NATPEPTIDER"/>
</dbReference>
<evidence type="ECO:0000259" key="9">
    <source>
        <dbReference type="Pfam" id="PF01094"/>
    </source>
</evidence>
<dbReference type="InterPro" id="IPR028082">
    <property type="entry name" value="Peripla_BP_I"/>
</dbReference>
<dbReference type="FunFam" id="3.40.50.2300:FF:000371">
    <property type="entry name" value="Guanylate cyclase"/>
    <property type="match status" value="1"/>
</dbReference>
<evidence type="ECO:0000256" key="4">
    <source>
        <dbReference type="ARBA" id="ARBA00022989"/>
    </source>
</evidence>
<keyword evidence="4 8" id="KW-1133">Transmembrane helix</keyword>
<dbReference type="Pfam" id="PF01094">
    <property type="entry name" value="ANF_receptor"/>
    <property type="match status" value="1"/>
</dbReference>